<dbReference type="InterPro" id="IPR046373">
    <property type="entry name" value="Acyl-CoA_Oxase/DH_mid-dom_sf"/>
</dbReference>
<dbReference type="Pfam" id="PF00441">
    <property type="entry name" value="Acyl-CoA_dh_1"/>
    <property type="match status" value="1"/>
</dbReference>
<dbReference type="InterPro" id="IPR009100">
    <property type="entry name" value="AcylCoA_DH/oxidase_NM_dom_sf"/>
</dbReference>
<evidence type="ECO:0000313" key="9">
    <source>
        <dbReference type="EMBL" id="SUA72745.1"/>
    </source>
</evidence>
<evidence type="ECO:0000259" key="6">
    <source>
        <dbReference type="Pfam" id="PF00441"/>
    </source>
</evidence>
<keyword evidence="10" id="KW-1185">Reference proteome</keyword>
<dbReference type="CDD" id="cd00567">
    <property type="entry name" value="ACAD"/>
    <property type="match status" value="1"/>
</dbReference>
<evidence type="ECO:0000313" key="10">
    <source>
        <dbReference type="Proteomes" id="UP000255467"/>
    </source>
</evidence>
<evidence type="ECO:0000256" key="1">
    <source>
        <dbReference type="ARBA" id="ARBA00001974"/>
    </source>
</evidence>
<evidence type="ECO:0000256" key="3">
    <source>
        <dbReference type="ARBA" id="ARBA00022630"/>
    </source>
</evidence>
<dbReference type="OrthoDB" id="9802447at2"/>
<feature type="domain" description="Acyl-CoA dehydrogenase/oxidase C-terminal" evidence="6">
    <location>
        <begin position="231"/>
        <end position="371"/>
    </location>
</feature>
<evidence type="ECO:0000256" key="2">
    <source>
        <dbReference type="ARBA" id="ARBA00009347"/>
    </source>
</evidence>
<gene>
    <name evidence="9" type="ORF">NCTC1934_00174</name>
</gene>
<dbReference type="EMBL" id="UGRY01000002">
    <property type="protein sequence ID" value="SUA72745.1"/>
    <property type="molecule type" value="Genomic_DNA"/>
</dbReference>
<dbReference type="InterPro" id="IPR037069">
    <property type="entry name" value="AcylCoA_DH/ox_N_sf"/>
</dbReference>
<protein>
    <submittedName>
        <fullName evidence="9">Acyl-CoA dehydrogenase, short-chain specific</fullName>
        <ecNumber evidence="9">1.3.8.1</ecNumber>
    </submittedName>
</protein>
<dbReference type="GO" id="GO:0050660">
    <property type="term" value="F:flavin adenine dinucleotide binding"/>
    <property type="evidence" value="ECO:0007669"/>
    <property type="project" value="InterPro"/>
</dbReference>
<dbReference type="Pfam" id="PF02770">
    <property type="entry name" value="Acyl-CoA_dh_M"/>
    <property type="match status" value="1"/>
</dbReference>
<dbReference type="PIRSF" id="PIRSF016578">
    <property type="entry name" value="HsaA"/>
    <property type="match status" value="1"/>
</dbReference>
<dbReference type="PANTHER" id="PTHR43884">
    <property type="entry name" value="ACYL-COA DEHYDROGENASE"/>
    <property type="match status" value="1"/>
</dbReference>
<evidence type="ECO:0000256" key="4">
    <source>
        <dbReference type="ARBA" id="ARBA00022827"/>
    </source>
</evidence>
<evidence type="ECO:0000259" key="7">
    <source>
        <dbReference type="Pfam" id="PF02770"/>
    </source>
</evidence>
<dbReference type="PANTHER" id="PTHR43884:SF12">
    <property type="entry name" value="ISOVALERYL-COA DEHYDROGENASE, MITOCHONDRIAL-RELATED"/>
    <property type="match status" value="1"/>
</dbReference>
<sequence>MIAVDDLVRAAAVDGARWDRDGLPDAMVERAARAGVLGADRPVAFGGAGCDARELGELAATLGHACTSLRSLLTVHGMVAAAVDRWGTAAQRGEWLPRLTSGELIAALAATEAGAGTELSAVATTFAPDGQDYLVTGTKLWVTFGQRADVYLVLGKVGGSPDPASGPTAPGSAPGGLCAALVDRRRPGVAVEPADSGLGLRGARLATIRFDRVRIPATQLIAPPGFGLSHVIGTALDHGRYTVAWGCVGLARACLDDAAAHAATRVQGGTVLAEHQLIRATLGRGWADVEGARALCERAGDARIAGSPAALIATITAKYAAAAAAATVSERAVQVLGAAGCAPDGRVGRFYRDAKVMQIIEGAQEVAEVAMGEHVVRGAR</sequence>
<dbReference type="EC" id="1.3.8.1" evidence="9"/>
<dbReference type="STRING" id="1406858.GCA_000710895_01767"/>
<dbReference type="InterPro" id="IPR036250">
    <property type="entry name" value="AcylCo_DH-like_C"/>
</dbReference>
<dbReference type="Pfam" id="PF02771">
    <property type="entry name" value="Acyl-CoA_dh_N"/>
    <property type="match status" value="1"/>
</dbReference>
<dbReference type="InterPro" id="IPR013786">
    <property type="entry name" value="AcylCoA_DH/ox_N"/>
</dbReference>
<evidence type="ECO:0000256" key="5">
    <source>
        <dbReference type="RuleBase" id="RU362125"/>
    </source>
</evidence>
<keyword evidence="3 5" id="KW-0285">Flavoprotein</keyword>
<dbReference type="GO" id="GO:0016937">
    <property type="term" value="F:short-chain fatty acyl-CoA dehydrogenase activity"/>
    <property type="evidence" value="ECO:0007669"/>
    <property type="project" value="UniProtKB-EC"/>
</dbReference>
<dbReference type="Gene3D" id="2.40.110.10">
    <property type="entry name" value="Butyryl-CoA Dehydrogenase, subunit A, domain 2"/>
    <property type="match status" value="1"/>
</dbReference>
<accession>A0A378Y6A2</accession>
<reference evidence="9 10" key="1">
    <citation type="submission" date="2018-06" db="EMBL/GenBank/DDBJ databases">
        <authorList>
            <consortium name="Pathogen Informatics"/>
            <person name="Doyle S."/>
        </authorList>
    </citation>
    <scope>NUCLEOTIDE SEQUENCE [LARGE SCALE GENOMIC DNA]</scope>
    <source>
        <strain evidence="9 10">NCTC1934</strain>
    </source>
</reference>
<proteinExistence type="inferred from homology"/>
<dbReference type="Proteomes" id="UP000255467">
    <property type="component" value="Unassembled WGS sequence"/>
</dbReference>
<comment type="similarity">
    <text evidence="2 5">Belongs to the acyl-CoA dehydrogenase family.</text>
</comment>
<dbReference type="InterPro" id="IPR006091">
    <property type="entry name" value="Acyl-CoA_Oxase/DH_mid-dom"/>
</dbReference>
<dbReference type="SUPFAM" id="SSF56645">
    <property type="entry name" value="Acyl-CoA dehydrogenase NM domain-like"/>
    <property type="match status" value="1"/>
</dbReference>
<evidence type="ECO:0000259" key="8">
    <source>
        <dbReference type="Pfam" id="PF02771"/>
    </source>
</evidence>
<comment type="cofactor">
    <cofactor evidence="1 5">
        <name>FAD</name>
        <dbReference type="ChEBI" id="CHEBI:57692"/>
    </cofactor>
</comment>
<dbReference type="RefSeq" id="WP_039817310.1">
    <property type="nucleotide sequence ID" value="NZ_UGRY01000002.1"/>
</dbReference>
<dbReference type="SUPFAM" id="SSF47203">
    <property type="entry name" value="Acyl-CoA dehydrogenase C-terminal domain-like"/>
    <property type="match status" value="1"/>
</dbReference>
<feature type="domain" description="Acyl-CoA oxidase/dehydrogenase middle" evidence="7">
    <location>
        <begin position="107"/>
        <end position="213"/>
    </location>
</feature>
<dbReference type="AlphaFoldDB" id="A0A378Y6A2"/>
<feature type="domain" description="Acyl-CoA dehydrogenase/oxidase N-terminal" evidence="8">
    <location>
        <begin position="15"/>
        <end position="103"/>
    </location>
</feature>
<organism evidence="9 10">
    <name type="scientific">Nocardia otitidiscaviarum</name>
    <dbReference type="NCBI Taxonomy" id="1823"/>
    <lineage>
        <taxon>Bacteria</taxon>
        <taxon>Bacillati</taxon>
        <taxon>Actinomycetota</taxon>
        <taxon>Actinomycetes</taxon>
        <taxon>Mycobacteriales</taxon>
        <taxon>Nocardiaceae</taxon>
        <taxon>Nocardia</taxon>
    </lineage>
</organism>
<name>A0A378Y6A2_9NOCA</name>
<keyword evidence="4 5" id="KW-0274">FAD</keyword>
<dbReference type="Gene3D" id="1.20.140.10">
    <property type="entry name" value="Butyryl-CoA Dehydrogenase, subunit A, domain 3"/>
    <property type="match status" value="1"/>
</dbReference>
<keyword evidence="5 9" id="KW-0560">Oxidoreductase</keyword>
<dbReference type="InterPro" id="IPR009075">
    <property type="entry name" value="AcylCo_DH/oxidase_C"/>
</dbReference>
<dbReference type="Gene3D" id="1.10.540.10">
    <property type="entry name" value="Acyl-CoA dehydrogenase/oxidase, N-terminal domain"/>
    <property type="match status" value="1"/>
</dbReference>